<dbReference type="EMBL" id="JAVYJV010000009">
    <property type="protein sequence ID" value="KAK4362885.1"/>
    <property type="molecule type" value="Genomic_DNA"/>
</dbReference>
<dbReference type="Proteomes" id="UP001291623">
    <property type="component" value="Unassembled WGS sequence"/>
</dbReference>
<evidence type="ECO:0000313" key="1">
    <source>
        <dbReference type="EMBL" id="KAK4362885.1"/>
    </source>
</evidence>
<comment type="caution">
    <text evidence="1">The sequence shown here is derived from an EMBL/GenBank/DDBJ whole genome shotgun (WGS) entry which is preliminary data.</text>
</comment>
<protein>
    <submittedName>
        <fullName evidence="1">Uncharacterized protein</fullName>
    </submittedName>
</protein>
<keyword evidence="2" id="KW-1185">Reference proteome</keyword>
<reference evidence="1" key="1">
    <citation type="submission" date="2023-12" db="EMBL/GenBank/DDBJ databases">
        <title>Genome assembly of Anisodus tanguticus.</title>
        <authorList>
            <person name="Wang Y.-J."/>
        </authorList>
    </citation>
    <scope>NUCLEOTIDE SEQUENCE</scope>
    <source>
        <strain evidence="1">KB-2021</strain>
        <tissue evidence="1">Leaf</tissue>
    </source>
</reference>
<dbReference type="AlphaFoldDB" id="A0AAE1S3S4"/>
<accession>A0AAE1S3S4</accession>
<sequence>MEWPLQRGRPGANLKVLTSYLYVKLFTVGVWAGSWRAQQIITRTDACAGTWCFSRAQVAGAGTVYVTHILSVVKLYYKTPLTFFRELLIMITTQHFLSQYNTHPIEIKHNPNYINSPRGNTTLINNFYFRKEGQGEDDFSLKYMDYDEKMKKLDDHRVWAASVIAKETPDWIDPYSRVA</sequence>
<name>A0AAE1S3S4_9SOLA</name>
<evidence type="ECO:0000313" key="2">
    <source>
        <dbReference type="Proteomes" id="UP001291623"/>
    </source>
</evidence>
<proteinExistence type="predicted"/>
<gene>
    <name evidence="1" type="ORF">RND71_018126</name>
</gene>
<organism evidence="1 2">
    <name type="scientific">Anisodus tanguticus</name>
    <dbReference type="NCBI Taxonomy" id="243964"/>
    <lineage>
        <taxon>Eukaryota</taxon>
        <taxon>Viridiplantae</taxon>
        <taxon>Streptophyta</taxon>
        <taxon>Embryophyta</taxon>
        <taxon>Tracheophyta</taxon>
        <taxon>Spermatophyta</taxon>
        <taxon>Magnoliopsida</taxon>
        <taxon>eudicotyledons</taxon>
        <taxon>Gunneridae</taxon>
        <taxon>Pentapetalae</taxon>
        <taxon>asterids</taxon>
        <taxon>lamiids</taxon>
        <taxon>Solanales</taxon>
        <taxon>Solanaceae</taxon>
        <taxon>Solanoideae</taxon>
        <taxon>Hyoscyameae</taxon>
        <taxon>Anisodus</taxon>
    </lineage>
</organism>